<dbReference type="Proteomes" id="UP000235114">
    <property type="component" value="Unassembled WGS sequence"/>
</dbReference>
<feature type="transmembrane region" description="Helical" evidence="1">
    <location>
        <begin position="44"/>
        <end position="61"/>
    </location>
</feature>
<comment type="caution">
    <text evidence="2">The sequence shown here is derived from an EMBL/GenBank/DDBJ whole genome shotgun (WGS) entry which is preliminary data.</text>
</comment>
<reference evidence="3 5" key="2">
    <citation type="submission" date="2017-12" db="EMBL/GenBank/DDBJ databases">
        <title>Comparative Functional Genomics of Dry Heat Resistant strains isolated from the Viking Spacecraft.</title>
        <authorList>
            <person name="Seuylemezian A."/>
            <person name="Cooper K."/>
            <person name="Vaishampayan P."/>
        </authorList>
    </citation>
    <scope>NUCLEOTIDE SEQUENCE [LARGE SCALE GENOMIC DNA]</scope>
    <source>
        <strain evidence="3 5">ATCC 29669</strain>
    </source>
</reference>
<accession>A0A2N5GQS1</accession>
<dbReference type="RefSeq" id="WP_101575923.1">
    <property type="nucleotide sequence ID" value="NZ_PGVA01000006.1"/>
</dbReference>
<dbReference type="EMBL" id="PGVD01000044">
    <property type="protein sequence ID" value="PLR94967.1"/>
    <property type="molecule type" value="Genomic_DNA"/>
</dbReference>
<feature type="transmembrane region" description="Helical" evidence="1">
    <location>
        <begin position="68"/>
        <end position="87"/>
    </location>
</feature>
<proteinExistence type="predicted"/>
<sequence length="93" mass="10627">MSGHSFMTEHNKSEIRMMNQILLALVIMTNFGFYLFLGHAQFPWFAYLGAAVGLSIILLCWTGKKFMLFITALLVSTTIFLIVYNWSAIFSVH</sequence>
<evidence type="ECO:0000313" key="2">
    <source>
        <dbReference type="EMBL" id="PLR85398.1"/>
    </source>
</evidence>
<evidence type="ECO:0000313" key="5">
    <source>
        <dbReference type="Proteomes" id="UP000235114"/>
    </source>
</evidence>
<gene>
    <name evidence="2" type="ORF">CU635_04160</name>
    <name evidence="3" type="ORF">CVD25_15540</name>
</gene>
<dbReference type="OrthoDB" id="2453380at2"/>
<keyword evidence="1" id="KW-0472">Membrane</keyword>
<reference evidence="2 4" key="1">
    <citation type="submission" date="2017-11" db="EMBL/GenBank/DDBJ databases">
        <title>Comparitive Functional Genomics of Dry Heat Resistant strains isolated from the Viking Spacecraft.</title>
        <authorList>
            <person name="Seuylemezian A."/>
            <person name="Cooper K."/>
            <person name="Vaishampayan P."/>
        </authorList>
    </citation>
    <scope>NUCLEOTIDE SEQUENCE [LARGE SCALE GENOMIC DNA]</scope>
    <source>
        <strain evidence="2 4">M4.6</strain>
    </source>
</reference>
<dbReference type="EMBL" id="PGVA01000006">
    <property type="protein sequence ID" value="PLR85398.1"/>
    <property type="molecule type" value="Genomic_DNA"/>
</dbReference>
<dbReference type="Proteomes" id="UP000234951">
    <property type="component" value="Unassembled WGS sequence"/>
</dbReference>
<keyword evidence="5" id="KW-1185">Reference proteome</keyword>
<feature type="transmembrane region" description="Helical" evidence="1">
    <location>
        <begin position="21"/>
        <end position="38"/>
    </location>
</feature>
<dbReference type="AlphaFoldDB" id="A0A2N5GQS1"/>
<name>A0A2N5GQS1_9BACI</name>
<keyword evidence="1" id="KW-0812">Transmembrane</keyword>
<evidence type="ECO:0000256" key="1">
    <source>
        <dbReference type="SAM" id="Phobius"/>
    </source>
</evidence>
<organism evidence="2 4">
    <name type="scientific">Bacillus canaveralius</name>
    <dbReference type="NCBI Taxonomy" id="1403243"/>
    <lineage>
        <taxon>Bacteria</taxon>
        <taxon>Bacillati</taxon>
        <taxon>Bacillota</taxon>
        <taxon>Bacilli</taxon>
        <taxon>Bacillales</taxon>
        <taxon>Bacillaceae</taxon>
        <taxon>Bacillus</taxon>
    </lineage>
</organism>
<protein>
    <submittedName>
        <fullName evidence="2">Uncharacterized protein</fullName>
    </submittedName>
</protein>
<evidence type="ECO:0000313" key="4">
    <source>
        <dbReference type="Proteomes" id="UP000234951"/>
    </source>
</evidence>
<keyword evidence="1" id="KW-1133">Transmembrane helix</keyword>
<evidence type="ECO:0000313" key="3">
    <source>
        <dbReference type="EMBL" id="PLR94967.1"/>
    </source>
</evidence>